<evidence type="ECO:0000313" key="2">
    <source>
        <dbReference type="Proteomes" id="UP000255008"/>
    </source>
</evidence>
<dbReference type="EMBL" id="UGVE01000002">
    <property type="protein sequence ID" value="SUE35953.1"/>
    <property type="molecule type" value="Genomic_DNA"/>
</dbReference>
<comment type="caution">
    <text evidence="1">The sequence shown here is derived from an EMBL/GenBank/DDBJ whole genome shotgun (WGS) entry which is preliminary data.</text>
</comment>
<protein>
    <submittedName>
        <fullName evidence="1">Uncharacterized protein</fullName>
    </submittedName>
</protein>
<name>A0AAJ4ZQ59_9RALS</name>
<dbReference type="InterPro" id="IPR029083">
    <property type="entry name" value="Imm32"/>
</dbReference>
<sequence>MRQQQRVFKIYCHPKEGAPEFEGGLLECADISIQGTPSAMKAIGEFLISCAEKFATLNGNEIAHFHLSDEWRSWSESFTDIVSASLPVIGDDK</sequence>
<gene>
    <name evidence="1" type="ORF">NCTC10894_03970</name>
</gene>
<evidence type="ECO:0000313" key="1">
    <source>
        <dbReference type="EMBL" id="SUE35953.1"/>
    </source>
</evidence>
<organism evidence="1 2">
    <name type="scientific">Ralstonia mannitolilytica</name>
    <dbReference type="NCBI Taxonomy" id="105219"/>
    <lineage>
        <taxon>Bacteria</taxon>
        <taxon>Pseudomonadati</taxon>
        <taxon>Pseudomonadota</taxon>
        <taxon>Betaproteobacteria</taxon>
        <taxon>Burkholderiales</taxon>
        <taxon>Burkholderiaceae</taxon>
        <taxon>Ralstonia</taxon>
    </lineage>
</organism>
<dbReference type="AlphaFoldDB" id="A0AAJ4ZQ59"/>
<dbReference type="Pfam" id="PF15566">
    <property type="entry name" value="Imm32"/>
    <property type="match status" value="1"/>
</dbReference>
<dbReference type="Proteomes" id="UP000255008">
    <property type="component" value="Unassembled WGS sequence"/>
</dbReference>
<accession>A0AAJ4ZQ59</accession>
<proteinExistence type="predicted"/>
<dbReference type="RefSeq" id="WP_115044558.1">
    <property type="nucleotide sequence ID" value="NZ_BAAAEC010000011.1"/>
</dbReference>
<reference evidence="1 2" key="1">
    <citation type="submission" date="2018-06" db="EMBL/GenBank/DDBJ databases">
        <authorList>
            <consortium name="Pathogen Informatics"/>
            <person name="Doyle S."/>
        </authorList>
    </citation>
    <scope>NUCLEOTIDE SEQUENCE [LARGE SCALE GENOMIC DNA]</scope>
    <source>
        <strain evidence="1 2">NCTC10894</strain>
    </source>
</reference>